<comment type="caution">
    <text evidence="1">The sequence shown here is derived from an EMBL/GenBank/DDBJ whole genome shotgun (WGS) entry which is preliminary data.</text>
</comment>
<dbReference type="Proteomes" id="UP001597045">
    <property type="component" value="Unassembled WGS sequence"/>
</dbReference>
<name>A0ABW3MMB2_9PSEU</name>
<feature type="non-terminal residue" evidence="1">
    <location>
        <position position="93"/>
    </location>
</feature>
<reference evidence="2" key="1">
    <citation type="journal article" date="2019" name="Int. J. Syst. Evol. Microbiol.">
        <title>The Global Catalogue of Microorganisms (GCM) 10K type strain sequencing project: providing services to taxonomists for standard genome sequencing and annotation.</title>
        <authorList>
            <consortium name="The Broad Institute Genomics Platform"/>
            <consortium name="The Broad Institute Genome Sequencing Center for Infectious Disease"/>
            <person name="Wu L."/>
            <person name="Ma J."/>
        </authorList>
    </citation>
    <scope>NUCLEOTIDE SEQUENCE [LARGE SCALE GENOMIC DNA]</scope>
    <source>
        <strain evidence="2">JCM 31486</strain>
    </source>
</reference>
<dbReference type="Gene3D" id="1.10.287.1350">
    <property type="match status" value="1"/>
</dbReference>
<organism evidence="1 2">
    <name type="scientific">Kibdelosporangium lantanae</name>
    <dbReference type="NCBI Taxonomy" id="1497396"/>
    <lineage>
        <taxon>Bacteria</taxon>
        <taxon>Bacillati</taxon>
        <taxon>Actinomycetota</taxon>
        <taxon>Actinomycetes</taxon>
        <taxon>Pseudonocardiales</taxon>
        <taxon>Pseudonocardiaceae</taxon>
        <taxon>Kibdelosporangium</taxon>
    </lineage>
</organism>
<dbReference type="InterPro" id="IPR029066">
    <property type="entry name" value="PLP-binding_barrel"/>
</dbReference>
<gene>
    <name evidence="1" type="ORF">ACFQ1S_42385</name>
</gene>
<keyword evidence="2" id="KW-1185">Reference proteome</keyword>
<proteinExistence type="predicted"/>
<evidence type="ECO:0000313" key="1">
    <source>
        <dbReference type="EMBL" id="MFD1051741.1"/>
    </source>
</evidence>
<protein>
    <submittedName>
        <fullName evidence="1">Uncharacterized protein</fullName>
    </submittedName>
</protein>
<accession>A0ABW3MMB2</accession>
<dbReference type="EMBL" id="JBHTIS010003832">
    <property type="protein sequence ID" value="MFD1051741.1"/>
    <property type="molecule type" value="Genomic_DNA"/>
</dbReference>
<sequence length="93" mass="10425">MTKRGDEIRAAVATVQDRIERACAQVNRPPETVKLLPVTKRFPASDAAELARLGLLELAFVELLETITTGGSAYARRYGRGFWEDLDEHPELR</sequence>
<evidence type="ECO:0000313" key="2">
    <source>
        <dbReference type="Proteomes" id="UP001597045"/>
    </source>
</evidence>
<dbReference type="SUPFAM" id="SSF51419">
    <property type="entry name" value="PLP-binding barrel"/>
    <property type="match status" value="1"/>
</dbReference>